<evidence type="ECO:0000313" key="3">
    <source>
        <dbReference type="Proteomes" id="UP000663879"/>
    </source>
</evidence>
<feature type="domain" description="MULE transposase" evidence="1">
    <location>
        <begin position="67"/>
        <end position="157"/>
    </location>
</feature>
<dbReference type="Pfam" id="PF10551">
    <property type="entry name" value="MULE"/>
    <property type="match status" value="1"/>
</dbReference>
<gene>
    <name evidence="2" type="ORF">OXX778_LOCUS21132</name>
</gene>
<organism evidence="2 3">
    <name type="scientific">Brachionus calyciflorus</name>
    <dbReference type="NCBI Taxonomy" id="104777"/>
    <lineage>
        <taxon>Eukaryota</taxon>
        <taxon>Metazoa</taxon>
        <taxon>Spiralia</taxon>
        <taxon>Gnathifera</taxon>
        <taxon>Rotifera</taxon>
        <taxon>Eurotatoria</taxon>
        <taxon>Monogononta</taxon>
        <taxon>Pseudotrocha</taxon>
        <taxon>Ploima</taxon>
        <taxon>Brachionidae</taxon>
        <taxon>Brachionus</taxon>
    </lineage>
</organism>
<dbReference type="InterPro" id="IPR018289">
    <property type="entry name" value="MULE_transposase_dom"/>
</dbReference>
<evidence type="ECO:0000313" key="2">
    <source>
        <dbReference type="EMBL" id="CAF1100650.1"/>
    </source>
</evidence>
<dbReference type="Proteomes" id="UP000663879">
    <property type="component" value="Unassembled WGS sequence"/>
</dbReference>
<reference evidence="2" key="1">
    <citation type="submission" date="2021-02" db="EMBL/GenBank/DDBJ databases">
        <authorList>
            <person name="Nowell W R."/>
        </authorList>
    </citation>
    <scope>NUCLEOTIDE SEQUENCE</scope>
    <source>
        <strain evidence="2">Ploen Becks lab</strain>
    </source>
</reference>
<accession>A0A814P3B2</accession>
<dbReference type="AlphaFoldDB" id="A0A814P3B2"/>
<proteinExistence type="predicted"/>
<sequence length="190" mass="22160">MSKCVDELINEEEIAVCSSNDADPQFISRIKKLKKPFYLQISVDDPERFFVSGSLSNVKLIENGHIFVDGTFEISPEPFLQVYSIHLLIDNKCYPVLYGLLPRKTQKMYERFLSCIEVELESNPTSINCDYEKAMINAAQKIFRQISVFGCFFHLNQSISRNIQKFDLDYIPPNDLRDWLKKEQKEQMTI</sequence>
<comment type="caution">
    <text evidence="2">The sequence shown here is derived from an EMBL/GenBank/DDBJ whole genome shotgun (WGS) entry which is preliminary data.</text>
</comment>
<evidence type="ECO:0000259" key="1">
    <source>
        <dbReference type="Pfam" id="PF10551"/>
    </source>
</evidence>
<protein>
    <recommendedName>
        <fullName evidence="1">MULE transposase domain-containing protein</fullName>
    </recommendedName>
</protein>
<dbReference type="EMBL" id="CAJNOC010007535">
    <property type="protein sequence ID" value="CAF1100650.1"/>
    <property type="molecule type" value="Genomic_DNA"/>
</dbReference>
<name>A0A814P3B2_9BILA</name>
<keyword evidence="3" id="KW-1185">Reference proteome</keyword>
<dbReference type="OrthoDB" id="90756at2759"/>